<protein>
    <submittedName>
        <fullName evidence="1">Uncharacterized protein</fullName>
    </submittedName>
</protein>
<keyword evidence="2" id="KW-1185">Reference proteome</keyword>
<proteinExistence type="predicted"/>
<dbReference type="EMBL" id="AYRZ02000009">
    <property type="protein sequence ID" value="PHT72566.1"/>
    <property type="molecule type" value="Genomic_DNA"/>
</dbReference>
<organism evidence="1 2">
    <name type="scientific">Capsicum annuum</name>
    <name type="common">Capsicum pepper</name>
    <dbReference type="NCBI Taxonomy" id="4072"/>
    <lineage>
        <taxon>Eukaryota</taxon>
        <taxon>Viridiplantae</taxon>
        <taxon>Streptophyta</taxon>
        <taxon>Embryophyta</taxon>
        <taxon>Tracheophyta</taxon>
        <taxon>Spermatophyta</taxon>
        <taxon>Magnoliopsida</taxon>
        <taxon>eudicotyledons</taxon>
        <taxon>Gunneridae</taxon>
        <taxon>Pentapetalae</taxon>
        <taxon>asterids</taxon>
        <taxon>lamiids</taxon>
        <taxon>Solanales</taxon>
        <taxon>Solanaceae</taxon>
        <taxon>Solanoideae</taxon>
        <taxon>Capsiceae</taxon>
        <taxon>Capsicum</taxon>
    </lineage>
</organism>
<dbReference type="Proteomes" id="UP000222542">
    <property type="component" value="Unassembled WGS sequence"/>
</dbReference>
<dbReference type="AlphaFoldDB" id="A0A2G2YS32"/>
<name>A0A2G2YS32_CAPAN</name>
<reference evidence="1 2" key="2">
    <citation type="journal article" date="2017" name="Genome Biol.">
        <title>New reference genome sequences of hot pepper reveal the massive evolution of plant disease-resistance genes by retroduplication.</title>
        <authorList>
            <person name="Kim S."/>
            <person name="Park J."/>
            <person name="Yeom S.I."/>
            <person name="Kim Y.M."/>
            <person name="Seo E."/>
            <person name="Kim K.T."/>
            <person name="Kim M.S."/>
            <person name="Lee J.M."/>
            <person name="Cheong K."/>
            <person name="Shin H.S."/>
            <person name="Kim S.B."/>
            <person name="Han K."/>
            <person name="Lee J."/>
            <person name="Park M."/>
            <person name="Lee H.A."/>
            <person name="Lee H.Y."/>
            <person name="Lee Y."/>
            <person name="Oh S."/>
            <person name="Lee J.H."/>
            <person name="Choi E."/>
            <person name="Choi E."/>
            <person name="Lee S.E."/>
            <person name="Jeon J."/>
            <person name="Kim H."/>
            <person name="Choi G."/>
            <person name="Song H."/>
            <person name="Lee J."/>
            <person name="Lee S.C."/>
            <person name="Kwon J.K."/>
            <person name="Lee H.Y."/>
            <person name="Koo N."/>
            <person name="Hong Y."/>
            <person name="Kim R.W."/>
            <person name="Kang W.H."/>
            <person name="Huh J.H."/>
            <person name="Kang B.C."/>
            <person name="Yang T.J."/>
            <person name="Lee Y.H."/>
            <person name="Bennetzen J.L."/>
            <person name="Choi D."/>
        </authorList>
    </citation>
    <scope>NUCLEOTIDE SEQUENCE [LARGE SCALE GENOMIC DNA]</scope>
    <source>
        <strain evidence="2">cv. CM334</strain>
    </source>
</reference>
<comment type="caution">
    <text evidence="1">The sequence shown here is derived from an EMBL/GenBank/DDBJ whole genome shotgun (WGS) entry which is preliminary data.</text>
</comment>
<evidence type="ECO:0000313" key="1">
    <source>
        <dbReference type="EMBL" id="PHT72566.1"/>
    </source>
</evidence>
<reference evidence="1 2" key="1">
    <citation type="journal article" date="2014" name="Nat. Genet.">
        <title>Genome sequence of the hot pepper provides insights into the evolution of pungency in Capsicum species.</title>
        <authorList>
            <person name="Kim S."/>
            <person name="Park M."/>
            <person name="Yeom S.I."/>
            <person name="Kim Y.M."/>
            <person name="Lee J.M."/>
            <person name="Lee H.A."/>
            <person name="Seo E."/>
            <person name="Choi J."/>
            <person name="Cheong K."/>
            <person name="Kim K.T."/>
            <person name="Jung K."/>
            <person name="Lee G.W."/>
            <person name="Oh S.K."/>
            <person name="Bae C."/>
            <person name="Kim S.B."/>
            <person name="Lee H.Y."/>
            <person name="Kim S.Y."/>
            <person name="Kim M.S."/>
            <person name="Kang B.C."/>
            <person name="Jo Y.D."/>
            <person name="Yang H.B."/>
            <person name="Jeong H.J."/>
            <person name="Kang W.H."/>
            <person name="Kwon J.K."/>
            <person name="Shin C."/>
            <person name="Lim J.Y."/>
            <person name="Park J.H."/>
            <person name="Huh J.H."/>
            <person name="Kim J.S."/>
            <person name="Kim B.D."/>
            <person name="Cohen O."/>
            <person name="Paran I."/>
            <person name="Suh M.C."/>
            <person name="Lee S.B."/>
            <person name="Kim Y.K."/>
            <person name="Shin Y."/>
            <person name="Noh S.J."/>
            <person name="Park J."/>
            <person name="Seo Y.S."/>
            <person name="Kwon S.Y."/>
            <person name="Kim H.A."/>
            <person name="Park J.M."/>
            <person name="Kim H.J."/>
            <person name="Choi S.B."/>
            <person name="Bosland P.W."/>
            <person name="Reeves G."/>
            <person name="Jo S.H."/>
            <person name="Lee B.W."/>
            <person name="Cho H.T."/>
            <person name="Choi H.S."/>
            <person name="Lee M.S."/>
            <person name="Yu Y."/>
            <person name="Do Choi Y."/>
            <person name="Park B.S."/>
            <person name="van Deynze A."/>
            <person name="Ashrafi H."/>
            <person name="Hill T."/>
            <person name="Kim W.T."/>
            <person name="Pai H.S."/>
            <person name="Ahn H.K."/>
            <person name="Yeam I."/>
            <person name="Giovannoni J.J."/>
            <person name="Rose J.K."/>
            <person name="Sorensen I."/>
            <person name="Lee S.J."/>
            <person name="Kim R.W."/>
            <person name="Choi I.Y."/>
            <person name="Choi B.S."/>
            <person name="Lim J.S."/>
            <person name="Lee Y.H."/>
            <person name="Choi D."/>
        </authorList>
    </citation>
    <scope>NUCLEOTIDE SEQUENCE [LARGE SCALE GENOMIC DNA]</scope>
    <source>
        <strain evidence="2">cv. CM334</strain>
    </source>
</reference>
<accession>A0A2G2YS32</accession>
<sequence length="145" mass="15849">MNFVDSKMDLVDFGVDFVDLGANFVGLGANFLDLEANFVDLEAGFVGLKMDFRDSKMNLVDLETDFVGLGMDFVDSVLREGIWRRVSYPPRAGELTVMARESQKKVTLPTDGAGGDTLATAGQSLILWPGLPHPKLMSLPTRHSP</sequence>
<dbReference type="Gramene" id="PHT72566">
    <property type="protein sequence ID" value="PHT72566"/>
    <property type="gene ID" value="T459_23351"/>
</dbReference>
<gene>
    <name evidence="1" type="ORF">T459_23351</name>
</gene>
<evidence type="ECO:0000313" key="2">
    <source>
        <dbReference type="Proteomes" id="UP000222542"/>
    </source>
</evidence>